<evidence type="ECO:0000313" key="2">
    <source>
        <dbReference type="EMBL" id="KAJ8312231.1"/>
    </source>
</evidence>
<feature type="compositionally biased region" description="Basic and acidic residues" evidence="1">
    <location>
        <begin position="61"/>
        <end position="86"/>
    </location>
</feature>
<feature type="compositionally biased region" description="Polar residues" evidence="1">
    <location>
        <begin position="205"/>
        <end position="215"/>
    </location>
</feature>
<feature type="region of interest" description="Disordered" evidence="1">
    <location>
        <begin position="431"/>
        <end position="463"/>
    </location>
</feature>
<keyword evidence="3" id="KW-1185">Reference proteome</keyword>
<accession>A0ABQ9F4D5</accession>
<feature type="compositionally biased region" description="Basic and acidic residues" evidence="1">
    <location>
        <begin position="452"/>
        <end position="463"/>
    </location>
</feature>
<sequence>MAGNGETATNLSQQEDKVVPLELVNGSELDSAQEGSGGDVVNEVKQDGDGNQFAASGGGDGKGESENLKTEQDIVSKPADPQEKVTDGNTNGEYEQYSKLEENSKGVDIDKDVDEADKNTIKIEGDIGQSEMIVMDCFPAQQNSQIADEKEINKDILDNSVASSCNVEEEDGYATTDTDTSQIARDLVQHALDQAILTFHTDASSVPSLSSTQELNSEDSSHDMENNNINIEQSKNDKKTLETQDSVEEVETEVTFESIKQTNESIVSLNDSQEIGDDNEDDSMRELNDTEDAENKGKSSDQQQRLQENGETELLVSAEKMSDRGDEDSDASDAEFGGLAKLDPLPQYPDFPENYGNYKVCRTVEPGVKECIILETGECVRCKKSYSGICKTGKCTAVNNKEEIVSKAVNLIPIHDNDDGQLINDIPKNEVRSPNVSLSSASSNESGKAKTFRIDKSPKKDGKNAYSVTISEFNRNHDISSNLVQNDRTGLVNDENSVASFANDNERQFAYLDNLRSSRQEEFVLNNNFVPKTTVNSQKPPSDISYSQLSANNEDDIVTYPRSSQYRRETQNTEFSYQRIPNSEAQQMPQSFSSSSLYNRKYESSPLSDPSVLVRYQRNLISRDFPTELSGDTYQNVTQTSSLSDNDRINSQRKVEDRKLEFTKDQFELNQSERELLREIYSKYGQPREQMQDSFVSSASGDYSRNKSTQELLSSSNSSGHIPSYKTLHEQQVSDDAAILLH</sequence>
<feature type="compositionally biased region" description="Polar residues" evidence="1">
    <location>
        <begin position="258"/>
        <end position="273"/>
    </location>
</feature>
<reference evidence="2 3" key="1">
    <citation type="submission" date="2022-12" db="EMBL/GenBank/DDBJ databases">
        <title>Chromosome-level genome of Tegillarca granosa.</title>
        <authorList>
            <person name="Kim J."/>
        </authorList>
    </citation>
    <scope>NUCLEOTIDE SEQUENCE [LARGE SCALE GENOMIC DNA]</scope>
    <source>
        <strain evidence="2">Teg-2019</strain>
        <tissue evidence="2">Adductor muscle</tissue>
    </source>
</reference>
<evidence type="ECO:0000313" key="3">
    <source>
        <dbReference type="Proteomes" id="UP001217089"/>
    </source>
</evidence>
<feature type="region of interest" description="Disordered" evidence="1">
    <location>
        <begin position="626"/>
        <end position="649"/>
    </location>
</feature>
<name>A0ABQ9F4D5_TEGGR</name>
<dbReference type="Proteomes" id="UP001217089">
    <property type="component" value="Unassembled WGS sequence"/>
</dbReference>
<organism evidence="2 3">
    <name type="scientific">Tegillarca granosa</name>
    <name type="common">Malaysian cockle</name>
    <name type="synonym">Anadara granosa</name>
    <dbReference type="NCBI Taxonomy" id="220873"/>
    <lineage>
        <taxon>Eukaryota</taxon>
        <taxon>Metazoa</taxon>
        <taxon>Spiralia</taxon>
        <taxon>Lophotrochozoa</taxon>
        <taxon>Mollusca</taxon>
        <taxon>Bivalvia</taxon>
        <taxon>Autobranchia</taxon>
        <taxon>Pteriomorphia</taxon>
        <taxon>Arcoida</taxon>
        <taxon>Arcoidea</taxon>
        <taxon>Arcidae</taxon>
        <taxon>Tegillarca</taxon>
    </lineage>
</organism>
<protein>
    <submittedName>
        <fullName evidence="2">Uncharacterized protein</fullName>
    </submittedName>
</protein>
<dbReference type="EMBL" id="JARBDR010000440">
    <property type="protein sequence ID" value="KAJ8312231.1"/>
    <property type="molecule type" value="Genomic_DNA"/>
</dbReference>
<feature type="region of interest" description="Disordered" evidence="1">
    <location>
        <begin position="688"/>
        <end position="727"/>
    </location>
</feature>
<proteinExistence type="predicted"/>
<feature type="compositionally biased region" description="Low complexity" evidence="1">
    <location>
        <begin position="433"/>
        <end position="446"/>
    </location>
</feature>
<feature type="region of interest" description="Disordered" evidence="1">
    <location>
        <begin position="1"/>
        <end position="112"/>
    </location>
</feature>
<feature type="compositionally biased region" description="Polar residues" evidence="1">
    <location>
        <begin position="630"/>
        <end position="644"/>
    </location>
</feature>
<feature type="compositionally biased region" description="Basic and acidic residues" evidence="1">
    <location>
        <begin position="282"/>
        <end position="299"/>
    </location>
</feature>
<gene>
    <name evidence="2" type="ORF">KUTeg_009604</name>
</gene>
<feature type="compositionally biased region" description="Polar residues" evidence="1">
    <location>
        <begin position="1"/>
        <end position="13"/>
    </location>
</feature>
<evidence type="ECO:0000256" key="1">
    <source>
        <dbReference type="SAM" id="MobiDB-lite"/>
    </source>
</evidence>
<feature type="compositionally biased region" description="Polar residues" evidence="1">
    <location>
        <begin position="692"/>
        <end position="713"/>
    </location>
</feature>
<comment type="caution">
    <text evidence="2">The sequence shown here is derived from an EMBL/GenBank/DDBJ whole genome shotgun (WGS) entry which is preliminary data.</text>
</comment>
<feature type="region of interest" description="Disordered" evidence="1">
    <location>
        <begin position="205"/>
        <end position="345"/>
    </location>
</feature>
<feature type="compositionally biased region" description="Polar residues" evidence="1">
    <location>
        <begin position="300"/>
        <end position="309"/>
    </location>
</feature>
<feature type="compositionally biased region" description="Acidic residues" evidence="1">
    <location>
        <begin position="245"/>
        <end position="254"/>
    </location>
</feature>
<feature type="compositionally biased region" description="Basic and acidic residues" evidence="1">
    <location>
        <begin position="96"/>
        <end position="112"/>
    </location>
</feature>